<evidence type="ECO:0000256" key="6">
    <source>
        <dbReference type="RuleBase" id="RU363053"/>
    </source>
</evidence>
<dbReference type="Proteomes" id="UP000504633">
    <property type="component" value="Unplaced"/>
</dbReference>
<keyword evidence="5 6" id="KW-0472">Membrane</keyword>
<comment type="subcellular location">
    <subcellularLocation>
        <location evidence="1">Membrane</location>
        <topology evidence="1">Multi-pass membrane protein</topology>
    </subcellularLocation>
</comment>
<dbReference type="Pfam" id="PF04117">
    <property type="entry name" value="Mpv17_PMP22"/>
    <property type="match status" value="1"/>
</dbReference>
<protein>
    <submittedName>
        <fullName evidence="8">Mpv17-like protein isoform X2</fullName>
    </submittedName>
</protein>
<dbReference type="PANTHER" id="PTHR11266:SF85">
    <property type="entry name" value="MPV17-LIKE PROTEIN"/>
    <property type="match status" value="1"/>
</dbReference>
<proteinExistence type="inferred from homology"/>
<dbReference type="GeneID" id="111595066"/>
<comment type="caution">
    <text evidence="6">Lacks conserved residue(s) required for the propagation of feature annotation.</text>
</comment>
<evidence type="ECO:0000256" key="5">
    <source>
        <dbReference type="ARBA" id="ARBA00023136"/>
    </source>
</evidence>
<dbReference type="AlphaFoldDB" id="A0A6J1LE28"/>
<dbReference type="InterPro" id="IPR007248">
    <property type="entry name" value="Mpv17_PMP22"/>
</dbReference>
<dbReference type="GO" id="GO:0005739">
    <property type="term" value="C:mitochondrion"/>
    <property type="evidence" value="ECO:0007669"/>
    <property type="project" value="TreeGrafter"/>
</dbReference>
<dbReference type="OrthoDB" id="430207at2759"/>
<evidence type="ECO:0000256" key="3">
    <source>
        <dbReference type="ARBA" id="ARBA00022692"/>
    </source>
</evidence>
<dbReference type="GO" id="GO:0016020">
    <property type="term" value="C:membrane"/>
    <property type="evidence" value="ECO:0007669"/>
    <property type="project" value="UniProtKB-SubCell"/>
</dbReference>
<keyword evidence="4 6" id="KW-1133">Transmembrane helix</keyword>
<evidence type="ECO:0000256" key="4">
    <source>
        <dbReference type="ARBA" id="ARBA00022989"/>
    </source>
</evidence>
<name>A0A6J1LE28_DROHY</name>
<keyword evidence="7" id="KW-1185">Reference proteome</keyword>
<reference evidence="8" key="1">
    <citation type="submission" date="2025-08" db="UniProtKB">
        <authorList>
            <consortium name="RefSeq"/>
        </authorList>
    </citation>
    <scope>IDENTIFICATION</scope>
    <source>
        <strain evidence="8">15085-1641.00</strain>
        <tissue evidence="8">Whole body</tissue>
    </source>
</reference>
<feature type="transmembrane region" description="Helical" evidence="6">
    <location>
        <begin position="158"/>
        <end position="175"/>
    </location>
</feature>
<sequence length="196" mass="22539">MSRLIAGARSVFRRHPFVANSAIYGSLYVAAEFSQQYVSKRWLAPEQREDIDYATVGRYAVMGTTLYAPSLYAWYKWLDGTFPGTLKTTILKKLVLDQFVLTPYCLTLFFTGMSLMEGAEHPFEELREKFVPTFLRSCIFWLPAQALNFMFIAPRFRIIYMGICGMIWVNILCYIKRQSPTTTATLTTTATTIKQE</sequence>
<keyword evidence="3 6" id="KW-0812">Transmembrane</keyword>
<comment type="similarity">
    <text evidence="2 6">Belongs to the peroxisomal membrane protein PXMP2/4 family.</text>
</comment>
<dbReference type="RefSeq" id="XP_023164391.1">
    <property type="nucleotide sequence ID" value="XM_023308623.2"/>
</dbReference>
<organism evidence="7 8">
    <name type="scientific">Drosophila hydei</name>
    <name type="common">Fruit fly</name>
    <dbReference type="NCBI Taxonomy" id="7224"/>
    <lineage>
        <taxon>Eukaryota</taxon>
        <taxon>Metazoa</taxon>
        <taxon>Ecdysozoa</taxon>
        <taxon>Arthropoda</taxon>
        <taxon>Hexapoda</taxon>
        <taxon>Insecta</taxon>
        <taxon>Pterygota</taxon>
        <taxon>Neoptera</taxon>
        <taxon>Endopterygota</taxon>
        <taxon>Diptera</taxon>
        <taxon>Brachycera</taxon>
        <taxon>Muscomorpha</taxon>
        <taxon>Ephydroidea</taxon>
        <taxon>Drosophilidae</taxon>
        <taxon>Drosophila</taxon>
    </lineage>
</organism>
<evidence type="ECO:0000256" key="2">
    <source>
        <dbReference type="ARBA" id="ARBA00006824"/>
    </source>
</evidence>
<gene>
    <name evidence="8" type="primary">LOC111595066</name>
</gene>
<dbReference type="PANTHER" id="PTHR11266">
    <property type="entry name" value="PEROXISOMAL MEMBRANE PROTEIN 2, PXMP2 MPV17"/>
    <property type="match status" value="1"/>
</dbReference>
<evidence type="ECO:0000313" key="7">
    <source>
        <dbReference type="Proteomes" id="UP000504633"/>
    </source>
</evidence>
<accession>A0A6J1LE28</accession>
<evidence type="ECO:0000256" key="1">
    <source>
        <dbReference type="ARBA" id="ARBA00004141"/>
    </source>
</evidence>
<evidence type="ECO:0000313" key="8">
    <source>
        <dbReference type="RefSeq" id="XP_023164391.1"/>
    </source>
</evidence>